<dbReference type="EMBL" id="CH963857">
    <property type="protein sequence ID" value="EDW76557.1"/>
    <property type="molecule type" value="Genomic_DNA"/>
</dbReference>
<feature type="active site" description="Charge relay system" evidence="8">
    <location>
        <position position="349"/>
    </location>
</feature>
<dbReference type="FunFam" id="3.40.50.1820:FF:000057">
    <property type="entry name" value="Lipase"/>
    <property type="match status" value="1"/>
</dbReference>
<dbReference type="InterPro" id="IPR029058">
    <property type="entry name" value="AB_hydrolase_fold"/>
</dbReference>
<dbReference type="Proteomes" id="UP000007798">
    <property type="component" value="Unassembled WGS sequence"/>
</dbReference>
<organism evidence="11 12">
    <name type="scientific">Drosophila willistoni</name>
    <name type="common">Fruit fly</name>
    <dbReference type="NCBI Taxonomy" id="7260"/>
    <lineage>
        <taxon>Eukaryota</taxon>
        <taxon>Metazoa</taxon>
        <taxon>Ecdysozoa</taxon>
        <taxon>Arthropoda</taxon>
        <taxon>Hexapoda</taxon>
        <taxon>Insecta</taxon>
        <taxon>Pterygota</taxon>
        <taxon>Neoptera</taxon>
        <taxon>Endopterygota</taxon>
        <taxon>Diptera</taxon>
        <taxon>Brachycera</taxon>
        <taxon>Muscomorpha</taxon>
        <taxon>Ephydroidea</taxon>
        <taxon>Drosophilidae</taxon>
        <taxon>Drosophila</taxon>
        <taxon>Sophophora</taxon>
    </lineage>
</organism>
<dbReference type="OMA" id="AYKKFNH"/>
<sequence>MCRRLNSTHLNGYLIWLLWCINLSYAALPKYDKSLLEDSRLHTPELIRKYGYPAEIHEIETKDGFIVTAHRIPKSGGQPVLLVHGLQDSSSTWVLLGPSTSLGYLLSQQGYDVWLMNTRGNRYSRKHKHYHRYQPQFWDFSFHEVGMYDLPAAVDYILQRSRNFSQVHLVGHSQGTTCIFAMGSERPQYMKKIKLVQALAPVAYFDYVEGPLVSVLAKYMKPLSMILKLIGIHELPPENEAWNEVFYKFCTFIIPNTCSYFTLQISGVDIDQYNITLVPLFSGQAPSGTSVKSLTHYAQLVHSGGFYKYDYYNPDENRRRYGESGAIRPPQYKLKNLNCKVALFYARNDLLTAVKDVERLSRILPNVVHKQLMAYEKFNHIDFVWGKDVKTMLYEDMIKLMQKVDRGEI</sequence>
<reference evidence="11 12" key="1">
    <citation type="journal article" date="2007" name="Nature">
        <title>Evolution of genes and genomes on the Drosophila phylogeny.</title>
        <authorList>
            <consortium name="Drosophila 12 Genomes Consortium"/>
            <person name="Clark A.G."/>
            <person name="Eisen M.B."/>
            <person name="Smith D.R."/>
            <person name="Bergman C.M."/>
            <person name="Oliver B."/>
            <person name="Markow T.A."/>
            <person name="Kaufman T.C."/>
            <person name="Kellis M."/>
            <person name="Gelbart W."/>
            <person name="Iyer V.N."/>
            <person name="Pollard D.A."/>
            <person name="Sackton T.B."/>
            <person name="Larracuente A.M."/>
            <person name="Singh N.D."/>
            <person name="Abad J.P."/>
            <person name="Abt D.N."/>
            <person name="Adryan B."/>
            <person name="Aguade M."/>
            <person name="Akashi H."/>
            <person name="Anderson W.W."/>
            <person name="Aquadro C.F."/>
            <person name="Ardell D.H."/>
            <person name="Arguello R."/>
            <person name="Artieri C.G."/>
            <person name="Barbash D.A."/>
            <person name="Barker D."/>
            <person name="Barsanti P."/>
            <person name="Batterham P."/>
            <person name="Batzoglou S."/>
            <person name="Begun D."/>
            <person name="Bhutkar A."/>
            <person name="Blanco E."/>
            <person name="Bosak S.A."/>
            <person name="Bradley R.K."/>
            <person name="Brand A.D."/>
            <person name="Brent M.R."/>
            <person name="Brooks A.N."/>
            <person name="Brown R.H."/>
            <person name="Butlin R.K."/>
            <person name="Caggese C."/>
            <person name="Calvi B.R."/>
            <person name="Bernardo de Carvalho A."/>
            <person name="Caspi A."/>
            <person name="Castrezana S."/>
            <person name="Celniker S.E."/>
            <person name="Chang J.L."/>
            <person name="Chapple C."/>
            <person name="Chatterji S."/>
            <person name="Chinwalla A."/>
            <person name="Civetta A."/>
            <person name="Clifton S.W."/>
            <person name="Comeron J.M."/>
            <person name="Costello J.C."/>
            <person name="Coyne J.A."/>
            <person name="Daub J."/>
            <person name="David R.G."/>
            <person name="Delcher A.L."/>
            <person name="Delehaunty K."/>
            <person name="Do C.B."/>
            <person name="Ebling H."/>
            <person name="Edwards K."/>
            <person name="Eickbush T."/>
            <person name="Evans J.D."/>
            <person name="Filipski A."/>
            <person name="Findeiss S."/>
            <person name="Freyhult E."/>
            <person name="Fulton L."/>
            <person name="Fulton R."/>
            <person name="Garcia A.C."/>
            <person name="Gardiner A."/>
            <person name="Garfield D.A."/>
            <person name="Garvin B.E."/>
            <person name="Gibson G."/>
            <person name="Gilbert D."/>
            <person name="Gnerre S."/>
            <person name="Godfrey J."/>
            <person name="Good R."/>
            <person name="Gotea V."/>
            <person name="Gravely B."/>
            <person name="Greenberg A.J."/>
            <person name="Griffiths-Jones S."/>
            <person name="Gross S."/>
            <person name="Guigo R."/>
            <person name="Gustafson E.A."/>
            <person name="Haerty W."/>
            <person name="Hahn M.W."/>
            <person name="Halligan D.L."/>
            <person name="Halpern A.L."/>
            <person name="Halter G.M."/>
            <person name="Han M.V."/>
            <person name="Heger A."/>
            <person name="Hillier L."/>
            <person name="Hinrichs A.S."/>
            <person name="Holmes I."/>
            <person name="Hoskins R.A."/>
            <person name="Hubisz M.J."/>
            <person name="Hultmark D."/>
            <person name="Huntley M.A."/>
            <person name="Jaffe D.B."/>
            <person name="Jagadeeshan S."/>
            <person name="Jeck W.R."/>
            <person name="Johnson J."/>
            <person name="Jones C.D."/>
            <person name="Jordan W.C."/>
            <person name="Karpen G.H."/>
            <person name="Kataoka E."/>
            <person name="Keightley P.D."/>
            <person name="Kheradpour P."/>
            <person name="Kirkness E.F."/>
            <person name="Koerich L.B."/>
            <person name="Kristiansen K."/>
            <person name="Kudrna D."/>
            <person name="Kulathinal R.J."/>
            <person name="Kumar S."/>
            <person name="Kwok R."/>
            <person name="Lander E."/>
            <person name="Langley C.H."/>
            <person name="Lapoint R."/>
            <person name="Lazzaro B.P."/>
            <person name="Lee S.J."/>
            <person name="Levesque L."/>
            <person name="Li R."/>
            <person name="Lin C.F."/>
            <person name="Lin M.F."/>
            <person name="Lindblad-Toh K."/>
            <person name="Llopart A."/>
            <person name="Long M."/>
            <person name="Low L."/>
            <person name="Lozovsky E."/>
            <person name="Lu J."/>
            <person name="Luo M."/>
            <person name="Machado C.A."/>
            <person name="Makalowski W."/>
            <person name="Marzo M."/>
            <person name="Matsuda M."/>
            <person name="Matzkin L."/>
            <person name="McAllister B."/>
            <person name="McBride C.S."/>
            <person name="McKernan B."/>
            <person name="McKernan K."/>
            <person name="Mendez-Lago M."/>
            <person name="Minx P."/>
            <person name="Mollenhauer M.U."/>
            <person name="Montooth K."/>
            <person name="Mount S.M."/>
            <person name="Mu X."/>
            <person name="Myers E."/>
            <person name="Negre B."/>
            <person name="Newfeld S."/>
            <person name="Nielsen R."/>
            <person name="Noor M.A."/>
            <person name="O'Grady P."/>
            <person name="Pachter L."/>
            <person name="Papaceit M."/>
            <person name="Parisi M.J."/>
            <person name="Parisi M."/>
            <person name="Parts L."/>
            <person name="Pedersen J.S."/>
            <person name="Pesole G."/>
            <person name="Phillippy A.M."/>
            <person name="Ponting C.P."/>
            <person name="Pop M."/>
            <person name="Porcelli D."/>
            <person name="Powell J.R."/>
            <person name="Prohaska S."/>
            <person name="Pruitt K."/>
            <person name="Puig M."/>
            <person name="Quesneville H."/>
            <person name="Ram K.R."/>
            <person name="Rand D."/>
            <person name="Rasmussen M.D."/>
            <person name="Reed L.K."/>
            <person name="Reenan R."/>
            <person name="Reily A."/>
            <person name="Remington K.A."/>
            <person name="Rieger T.T."/>
            <person name="Ritchie M.G."/>
            <person name="Robin C."/>
            <person name="Rogers Y.H."/>
            <person name="Rohde C."/>
            <person name="Rozas J."/>
            <person name="Rubenfield M.J."/>
            <person name="Ruiz A."/>
            <person name="Russo S."/>
            <person name="Salzberg S.L."/>
            <person name="Sanchez-Gracia A."/>
            <person name="Saranga D.J."/>
            <person name="Sato H."/>
            <person name="Schaeffer S.W."/>
            <person name="Schatz M.C."/>
            <person name="Schlenke T."/>
            <person name="Schwartz R."/>
            <person name="Segarra C."/>
            <person name="Singh R.S."/>
            <person name="Sirot L."/>
            <person name="Sirota M."/>
            <person name="Sisneros N.B."/>
            <person name="Smith C.D."/>
            <person name="Smith T.F."/>
            <person name="Spieth J."/>
            <person name="Stage D.E."/>
            <person name="Stark A."/>
            <person name="Stephan W."/>
            <person name="Strausberg R.L."/>
            <person name="Strempel S."/>
            <person name="Sturgill D."/>
            <person name="Sutton G."/>
            <person name="Sutton G.G."/>
            <person name="Tao W."/>
            <person name="Teichmann S."/>
            <person name="Tobari Y.N."/>
            <person name="Tomimura Y."/>
            <person name="Tsolas J.M."/>
            <person name="Valente V.L."/>
            <person name="Venter E."/>
            <person name="Venter J.C."/>
            <person name="Vicario S."/>
            <person name="Vieira F.G."/>
            <person name="Vilella A.J."/>
            <person name="Villasante A."/>
            <person name="Walenz B."/>
            <person name="Wang J."/>
            <person name="Wasserman M."/>
            <person name="Watts T."/>
            <person name="Wilson D."/>
            <person name="Wilson R.K."/>
            <person name="Wing R.A."/>
            <person name="Wolfner M.F."/>
            <person name="Wong A."/>
            <person name="Wong G.K."/>
            <person name="Wu C.I."/>
            <person name="Wu G."/>
            <person name="Yamamoto D."/>
            <person name="Yang H.P."/>
            <person name="Yang S.P."/>
            <person name="Yorke J.A."/>
            <person name="Yoshida K."/>
            <person name="Zdobnov E."/>
            <person name="Zhang P."/>
            <person name="Zhang Y."/>
            <person name="Zimin A.V."/>
            <person name="Baldwin J."/>
            <person name="Abdouelleil A."/>
            <person name="Abdulkadir J."/>
            <person name="Abebe A."/>
            <person name="Abera B."/>
            <person name="Abreu J."/>
            <person name="Acer S.C."/>
            <person name="Aftuck L."/>
            <person name="Alexander A."/>
            <person name="An P."/>
            <person name="Anderson E."/>
            <person name="Anderson S."/>
            <person name="Arachi H."/>
            <person name="Azer M."/>
            <person name="Bachantsang P."/>
            <person name="Barry A."/>
            <person name="Bayul T."/>
            <person name="Berlin A."/>
            <person name="Bessette D."/>
            <person name="Bloom T."/>
            <person name="Blye J."/>
            <person name="Boguslavskiy L."/>
            <person name="Bonnet C."/>
            <person name="Boukhgalter B."/>
            <person name="Bourzgui I."/>
            <person name="Brown A."/>
            <person name="Cahill P."/>
            <person name="Channer S."/>
            <person name="Cheshatsang Y."/>
            <person name="Chuda L."/>
            <person name="Citroen M."/>
            <person name="Collymore A."/>
            <person name="Cooke P."/>
            <person name="Costello M."/>
            <person name="D'Aco K."/>
            <person name="Daza R."/>
            <person name="De Haan G."/>
            <person name="DeGray S."/>
            <person name="DeMaso C."/>
            <person name="Dhargay N."/>
            <person name="Dooley K."/>
            <person name="Dooley E."/>
            <person name="Doricent M."/>
            <person name="Dorje P."/>
            <person name="Dorjee K."/>
            <person name="Dupes A."/>
            <person name="Elong R."/>
            <person name="Falk J."/>
            <person name="Farina A."/>
            <person name="Faro S."/>
            <person name="Ferguson D."/>
            <person name="Fisher S."/>
            <person name="Foley C.D."/>
            <person name="Franke A."/>
            <person name="Friedrich D."/>
            <person name="Gadbois L."/>
            <person name="Gearin G."/>
            <person name="Gearin C.R."/>
            <person name="Giannoukos G."/>
            <person name="Goode T."/>
            <person name="Graham J."/>
            <person name="Grandbois E."/>
            <person name="Grewal S."/>
            <person name="Gyaltsen K."/>
            <person name="Hafez N."/>
            <person name="Hagos B."/>
            <person name="Hall J."/>
            <person name="Henson C."/>
            <person name="Hollinger A."/>
            <person name="Honan T."/>
            <person name="Huard M.D."/>
            <person name="Hughes L."/>
            <person name="Hurhula B."/>
            <person name="Husby M.E."/>
            <person name="Kamat A."/>
            <person name="Kanga B."/>
            <person name="Kashin S."/>
            <person name="Khazanovich D."/>
            <person name="Kisner P."/>
            <person name="Lance K."/>
            <person name="Lara M."/>
            <person name="Lee W."/>
            <person name="Lennon N."/>
            <person name="Letendre F."/>
            <person name="LeVine R."/>
            <person name="Lipovsky A."/>
            <person name="Liu X."/>
            <person name="Liu J."/>
            <person name="Liu S."/>
            <person name="Lokyitsang T."/>
            <person name="Lokyitsang Y."/>
            <person name="Lubonja R."/>
            <person name="Lui A."/>
            <person name="MacDonald P."/>
            <person name="Magnisalis V."/>
            <person name="Maru K."/>
            <person name="Matthews C."/>
            <person name="McCusker W."/>
            <person name="McDonough S."/>
            <person name="Mehta T."/>
            <person name="Meldrim J."/>
            <person name="Meneus L."/>
            <person name="Mihai O."/>
            <person name="Mihalev A."/>
            <person name="Mihova T."/>
            <person name="Mittelman R."/>
            <person name="Mlenga V."/>
            <person name="Montmayeur A."/>
            <person name="Mulrain L."/>
            <person name="Navidi A."/>
            <person name="Naylor J."/>
            <person name="Negash T."/>
            <person name="Nguyen T."/>
            <person name="Nguyen N."/>
            <person name="Nicol R."/>
            <person name="Norbu C."/>
            <person name="Norbu N."/>
            <person name="Novod N."/>
            <person name="O'Neill B."/>
            <person name="Osman S."/>
            <person name="Markiewicz E."/>
            <person name="Oyono O.L."/>
            <person name="Patti C."/>
            <person name="Phunkhang P."/>
            <person name="Pierre F."/>
            <person name="Priest M."/>
            <person name="Raghuraman S."/>
            <person name="Rege F."/>
            <person name="Reyes R."/>
            <person name="Rise C."/>
            <person name="Rogov P."/>
            <person name="Ross K."/>
            <person name="Ryan E."/>
            <person name="Settipalli S."/>
            <person name="Shea T."/>
            <person name="Sherpa N."/>
            <person name="Shi L."/>
            <person name="Shih D."/>
            <person name="Sparrow T."/>
            <person name="Spaulding J."/>
            <person name="Stalker J."/>
            <person name="Stange-Thomann N."/>
            <person name="Stavropoulos S."/>
            <person name="Stone C."/>
            <person name="Strader C."/>
            <person name="Tesfaye S."/>
            <person name="Thomson T."/>
            <person name="Thoulutsang Y."/>
            <person name="Thoulutsang D."/>
            <person name="Topham K."/>
            <person name="Topping I."/>
            <person name="Tsamla T."/>
            <person name="Vassiliev H."/>
            <person name="Vo A."/>
            <person name="Wangchuk T."/>
            <person name="Wangdi T."/>
            <person name="Weiand M."/>
            <person name="Wilkinson J."/>
            <person name="Wilson A."/>
            <person name="Yadav S."/>
            <person name="Young G."/>
            <person name="Yu Q."/>
            <person name="Zembek L."/>
            <person name="Zhong D."/>
            <person name="Zimmer A."/>
            <person name="Zwirko Z."/>
            <person name="Jaffe D.B."/>
            <person name="Alvarez P."/>
            <person name="Brockman W."/>
            <person name="Butler J."/>
            <person name="Chin C."/>
            <person name="Gnerre S."/>
            <person name="Grabherr M."/>
            <person name="Kleber M."/>
            <person name="Mauceli E."/>
            <person name="MacCallum I."/>
        </authorList>
    </citation>
    <scope>NUCLEOTIDE SEQUENCE [LARGE SCALE GENOMIC DNA]</scope>
    <source>
        <strain evidence="12">Tucson 14030-0811.24</strain>
    </source>
</reference>
<keyword evidence="6" id="KW-0325">Glycoprotein</keyword>
<feature type="active site" description="Charge relay system" evidence="8">
    <location>
        <position position="380"/>
    </location>
</feature>
<keyword evidence="2 9" id="KW-0732">Signal</keyword>
<keyword evidence="4 7" id="KW-0442">Lipid degradation</keyword>
<evidence type="ECO:0000256" key="3">
    <source>
        <dbReference type="ARBA" id="ARBA00022801"/>
    </source>
</evidence>
<evidence type="ECO:0000256" key="7">
    <source>
        <dbReference type="PIRNR" id="PIRNR000862"/>
    </source>
</evidence>
<dbReference type="ESTHER" id="drowi-b4mwr8">
    <property type="family name" value="Acidic_Lipase"/>
</dbReference>
<evidence type="ECO:0000256" key="9">
    <source>
        <dbReference type="SAM" id="SignalP"/>
    </source>
</evidence>
<feature type="domain" description="AB hydrolase-1" evidence="10">
    <location>
        <begin position="79"/>
        <end position="386"/>
    </location>
</feature>
<evidence type="ECO:0000313" key="12">
    <source>
        <dbReference type="Proteomes" id="UP000007798"/>
    </source>
</evidence>
<dbReference type="InParanoid" id="B4MWR8"/>
<dbReference type="HOGENOM" id="CLU_010974_0_3_1"/>
<dbReference type="SMR" id="B4MWR8"/>
<evidence type="ECO:0000256" key="5">
    <source>
        <dbReference type="ARBA" id="ARBA00023098"/>
    </source>
</evidence>
<dbReference type="Pfam" id="PF00561">
    <property type="entry name" value="Abhydrolase_1"/>
    <property type="match status" value="1"/>
</dbReference>
<dbReference type="AlphaFoldDB" id="B4MWR8"/>
<evidence type="ECO:0000256" key="2">
    <source>
        <dbReference type="ARBA" id="ARBA00022729"/>
    </source>
</evidence>
<comment type="similarity">
    <text evidence="1 7">Belongs to the AB hydrolase superfamily. Lipase family.</text>
</comment>
<dbReference type="STRING" id="7260.B4MWR8"/>
<dbReference type="FunCoup" id="B4MWR8">
    <property type="interactions" value="15"/>
</dbReference>
<dbReference type="PANTHER" id="PTHR11005">
    <property type="entry name" value="LYSOSOMAL ACID LIPASE-RELATED"/>
    <property type="match status" value="1"/>
</dbReference>
<dbReference type="PIRSF" id="PIRSF000862">
    <property type="entry name" value="Steryl_ester_lip"/>
    <property type="match status" value="1"/>
</dbReference>
<dbReference type="SUPFAM" id="SSF53474">
    <property type="entry name" value="alpha/beta-Hydrolases"/>
    <property type="match status" value="1"/>
</dbReference>
<keyword evidence="5" id="KW-0443">Lipid metabolism</keyword>
<proteinExistence type="inferred from homology"/>
<accession>B4MWR8</accession>
<evidence type="ECO:0000256" key="4">
    <source>
        <dbReference type="ARBA" id="ARBA00022963"/>
    </source>
</evidence>
<name>B4MWR8_DROWI</name>
<evidence type="ECO:0000313" key="11">
    <source>
        <dbReference type="EMBL" id="EDW76557.1"/>
    </source>
</evidence>
<protein>
    <recommendedName>
        <fullName evidence="7">Lipase</fullName>
    </recommendedName>
</protein>
<dbReference type="eggNOG" id="KOG2624">
    <property type="taxonomic scope" value="Eukaryota"/>
</dbReference>
<dbReference type="OrthoDB" id="9974421at2759"/>
<feature type="active site" description="Nucleophile" evidence="8">
    <location>
        <position position="173"/>
    </location>
</feature>
<dbReference type="GO" id="GO:0016788">
    <property type="term" value="F:hydrolase activity, acting on ester bonds"/>
    <property type="evidence" value="ECO:0007669"/>
    <property type="project" value="InterPro"/>
</dbReference>
<evidence type="ECO:0000256" key="1">
    <source>
        <dbReference type="ARBA" id="ARBA00010701"/>
    </source>
</evidence>
<evidence type="ECO:0000256" key="6">
    <source>
        <dbReference type="ARBA" id="ARBA00023180"/>
    </source>
</evidence>
<feature type="chain" id="PRO_5002818904" description="Lipase" evidence="9">
    <location>
        <begin position="27"/>
        <end position="409"/>
    </location>
</feature>
<dbReference type="InterPro" id="IPR000073">
    <property type="entry name" value="AB_hydrolase_1"/>
</dbReference>
<keyword evidence="12" id="KW-1185">Reference proteome</keyword>
<evidence type="ECO:0000256" key="8">
    <source>
        <dbReference type="PIRSR" id="PIRSR000862-1"/>
    </source>
</evidence>
<dbReference type="InterPro" id="IPR025483">
    <property type="entry name" value="Lipase_euk"/>
</dbReference>
<feature type="signal peptide" evidence="9">
    <location>
        <begin position="1"/>
        <end position="26"/>
    </location>
</feature>
<gene>
    <name evidence="11" type="primary">Dwil\GK14603</name>
    <name evidence="11" type="ORF">Dwil_GK14603</name>
</gene>
<keyword evidence="3 7" id="KW-0378">Hydrolase</keyword>
<dbReference type="GO" id="GO:0016042">
    <property type="term" value="P:lipid catabolic process"/>
    <property type="evidence" value="ECO:0007669"/>
    <property type="project" value="UniProtKB-KW"/>
</dbReference>
<dbReference type="PhylomeDB" id="B4MWR8"/>
<evidence type="ECO:0000259" key="10">
    <source>
        <dbReference type="Pfam" id="PF00561"/>
    </source>
</evidence>
<dbReference type="Gene3D" id="3.40.50.1820">
    <property type="entry name" value="alpha/beta hydrolase"/>
    <property type="match status" value="1"/>
</dbReference>